<sequence length="895" mass="99786">MKSWLWRQTILLGGVWHLAHALQQFPENSSQKGLVLTHASSNLKFSPDWKVLGPFRLGTREAVWGADPVEYLGGITNITYNEDDFYHSPLAADAHVKWESRAYNPENSGKGASIDLSLHYPDIDWQFARQIYGWAALQFQAWIVGELLWSGDSSQTAVLYTDNVLELWVGDNHIFGGDFYSFRRAPILIHLRPGVNVVKVRMLGDIRSMGGQSPPSLQARLETNLAYDVLAVDSPGVIIPDVIKGRFTSLYGSITVRNQAEKWVKIDHIATSRDFGRSILSDGVIWLAPGQSRPLKVVLDLEVGLDKSINFRLSYTPEDSLSLQIDFATTLNHAIITDSHKVTFLHPSGVVSYAILRPPRYHLTSEISETLPVLVALHGAGVEADSPLVKTAFDAIPDLPGWILSPSGMSTWSGDDWHTWGFADVEAAITMIPDWIKNIKWTGPGVCLHRVLVAGHSNGGQGTWFFSTHRPDRVLAAAAASGYTSIENYVPFTLWQEADPWQTAVVQTARGNYRHELLVENLIGIPILQQHGSIDDNVPAYHSRLMNALLVGVGQPANYSELRDRGHWFEGVMTTQSMRDFYSLFLKCGISQKQTPRQFSFIVPNSHDMGSRYGIFVDQLSTPDRMGKVHALVSETESGVQWRLKTTNIQRLRLERVSGLNLAADEVILDNMLLPFELKHEKGSALFVKRDADTWTRELRPNWQHLEQRSGRQRGTLDAILRSSGPFQLIYGSPEILPIALQASRNLHQYYGADSNILSWPDYRKVVDKGESNVITFVQGMISLPTRIPHFPINLQDGRVTLTACNGRIISIPFTQGLGGVWLRPLPDERLELVVWGADTIGLKHAARLVPTITGVGQPDFVILEASARWKGHGGAIAMGLFDYGWRISPGSYLP</sequence>
<dbReference type="SUPFAM" id="SSF53474">
    <property type="entry name" value="alpha/beta-Hydrolases"/>
    <property type="match status" value="1"/>
</dbReference>
<feature type="domain" description="Peptidase S9 prolyl oligopeptidase catalytic" evidence="3">
    <location>
        <begin position="448"/>
        <end position="585"/>
    </location>
</feature>
<organism evidence="4 5">
    <name type="scientific">Exophiala bonariae</name>
    <dbReference type="NCBI Taxonomy" id="1690606"/>
    <lineage>
        <taxon>Eukaryota</taxon>
        <taxon>Fungi</taxon>
        <taxon>Dikarya</taxon>
        <taxon>Ascomycota</taxon>
        <taxon>Pezizomycotina</taxon>
        <taxon>Eurotiomycetes</taxon>
        <taxon>Chaetothyriomycetidae</taxon>
        <taxon>Chaetothyriales</taxon>
        <taxon>Herpotrichiellaceae</taxon>
        <taxon>Exophiala</taxon>
    </lineage>
</organism>
<reference evidence="4 5" key="1">
    <citation type="submission" date="2023-08" db="EMBL/GenBank/DDBJ databases">
        <title>Black Yeasts Isolated from many extreme environments.</title>
        <authorList>
            <person name="Coleine C."/>
            <person name="Stajich J.E."/>
            <person name="Selbmann L."/>
        </authorList>
    </citation>
    <scope>NUCLEOTIDE SEQUENCE [LARGE SCALE GENOMIC DNA]</scope>
    <source>
        <strain evidence="4 5">CCFEE 5792</strain>
    </source>
</reference>
<comment type="caution">
    <text evidence="4">The sequence shown here is derived from an EMBL/GenBank/DDBJ whole genome shotgun (WGS) entry which is preliminary data.</text>
</comment>
<evidence type="ECO:0000313" key="4">
    <source>
        <dbReference type="EMBL" id="KAK5058611.1"/>
    </source>
</evidence>
<dbReference type="Proteomes" id="UP001358417">
    <property type="component" value="Unassembled WGS sequence"/>
</dbReference>
<feature type="signal peptide" evidence="2">
    <location>
        <begin position="1"/>
        <end position="21"/>
    </location>
</feature>
<dbReference type="PANTHER" id="PTHR43037">
    <property type="entry name" value="UNNAMED PRODUCT-RELATED"/>
    <property type="match status" value="1"/>
</dbReference>
<evidence type="ECO:0000313" key="5">
    <source>
        <dbReference type="Proteomes" id="UP001358417"/>
    </source>
</evidence>
<dbReference type="AlphaFoldDB" id="A0AAV9NI04"/>
<dbReference type="GeneID" id="89979029"/>
<dbReference type="Gene3D" id="3.40.50.1820">
    <property type="entry name" value="alpha/beta hydrolase"/>
    <property type="match status" value="1"/>
</dbReference>
<feature type="chain" id="PRO_5043866415" description="Peptidase S9 prolyl oligopeptidase catalytic domain-containing protein" evidence="2">
    <location>
        <begin position="22"/>
        <end position="895"/>
    </location>
</feature>
<keyword evidence="1 2" id="KW-0732">Signal</keyword>
<proteinExistence type="predicted"/>
<keyword evidence="5" id="KW-1185">Reference proteome</keyword>
<dbReference type="Pfam" id="PF00326">
    <property type="entry name" value="Peptidase_S9"/>
    <property type="match status" value="1"/>
</dbReference>
<dbReference type="GO" id="GO:0006508">
    <property type="term" value="P:proteolysis"/>
    <property type="evidence" value="ECO:0007669"/>
    <property type="project" value="InterPro"/>
</dbReference>
<gene>
    <name evidence="4" type="ORF">LTR84_010874</name>
</gene>
<accession>A0AAV9NI04</accession>
<name>A0AAV9NI04_9EURO</name>
<evidence type="ECO:0000256" key="2">
    <source>
        <dbReference type="SAM" id="SignalP"/>
    </source>
</evidence>
<evidence type="ECO:0000259" key="3">
    <source>
        <dbReference type="Pfam" id="PF00326"/>
    </source>
</evidence>
<dbReference type="EMBL" id="JAVRRD010000005">
    <property type="protein sequence ID" value="KAK5058611.1"/>
    <property type="molecule type" value="Genomic_DNA"/>
</dbReference>
<dbReference type="InterPro" id="IPR001375">
    <property type="entry name" value="Peptidase_S9_cat"/>
</dbReference>
<dbReference type="InterPro" id="IPR050955">
    <property type="entry name" value="Plant_Biomass_Hydrol_Est"/>
</dbReference>
<evidence type="ECO:0000256" key="1">
    <source>
        <dbReference type="ARBA" id="ARBA00022729"/>
    </source>
</evidence>
<dbReference type="InterPro" id="IPR029058">
    <property type="entry name" value="AB_hydrolase_fold"/>
</dbReference>
<protein>
    <recommendedName>
        <fullName evidence="3">Peptidase S9 prolyl oligopeptidase catalytic domain-containing protein</fullName>
    </recommendedName>
</protein>
<dbReference type="PANTHER" id="PTHR43037:SF4">
    <property type="entry name" value="PEPTIDASE S9 PROLYL OLIGOPEPTIDASE CATALYTIC DOMAIN-CONTAINING PROTEIN"/>
    <property type="match status" value="1"/>
</dbReference>
<dbReference type="RefSeq" id="XP_064709134.1">
    <property type="nucleotide sequence ID" value="XM_064854408.1"/>
</dbReference>
<dbReference type="GO" id="GO:0008236">
    <property type="term" value="F:serine-type peptidase activity"/>
    <property type="evidence" value="ECO:0007669"/>
    <property type="project" value="InterPro"/>
</dbReference>